<dbReference type="RefSeq" id="WP_017016240.1">
    <property type="nucleotide sequence ID" value="NZ_FOWR01000012.1"/>
</dbReference>
<dbReference type="SUPFAM" id="SSF88713">
    <property type="entry name" value="Glycoside hydrolase/deacetylase"/>
    <property type="match status" value="1"/>
</dbReference>
<evidence type="ECO:0000313" key="2">
    <source>
        <dbReference type="Proteomes" id="UP000182692"/>
    </source>
</evidence>
<dbReference type="STRING" id="1121869.SAMN03084138_01913"/>
<dbReference type="GeneID" id="35871513"/>
<organism evidence="1 2">
    <name type="scientific">Enterovibrio norvegicus DSM 15893</name>
    <dbReference type="NCBI Taxonomy" id="1121869"/>
    <lineage>
        <taxon>Bacteria</taxon>
        <taxon>Pseudomonadati</taxon>
        <taxon>Pseudomonadota</taxon>
        <taxon>Gammaproteobacteria</taxon>
        <taxon>Vibrionales</taxon>
        <taxon>Vibrionaceae</taxon>
        <taxon>Enterovibrio</taxon>
    </lineage>
</organism>
<dbReference type="GO" id="GO:0005975">
    <property type="term" value="P:carbohydrate metabolic process"/>
    <property type="evidence" value="ECO:0007669"/>
    <property type="project" value="InterPro"/>
</dbReference>
<dbReference type="Gene3D" id="3.20.20.370">
    <property type="entry name" value="Glycoside hydrolase/deacetylase"/>
    <property type="match status" value="1"/>
</dbReference>
<dbReference type="PANTHER" id="PTHR30105">
    <property type="entry name" value="UNCHARACTERIZED YIBQ-RELATED"/>
    <property type="match status" value="1"/>
</dbReference>
<evidence type="ECO:0000313" key="1">
    <source>
        <dbReference type="EMBL" id="SFP32163.1"/>
    </source>
</evidence>
<reference evidence="1 2" key="1">
    <citation type="submission" date="2016-10" db="EMBL/GenBank/DDBJ databases">
        <authorList>
            <person name="de Groot N.N."/>
        </authorList>
    </citation>
    <scope>NUCLEOTIDE SEQUENCE [LARGE SCALE GENOMIC DNA]</scope>
    <source>
        <strain evidence="1 2">DSM 15893</strain>
    </source>
</reference>
<dbReference type="InterPro" id="IPR011330">
    <property type="entry name" value="Glyco_hydro/deAcase_b/a-brl"/>
</dbReference>
<dbReference type="Pfam" id="PF04748">
    <property type="entry name" value="Polysacc_deac_2"/>
    <property type="match status" value="1"/>
</dbReference>
<dbReference type="OrthoDB" id="9784811at2"/>
<dbReference type="CDD" id="cd10936">
    <property type="entry name" value="CE4_DAC2"/>
    <property type="match status" value="1"/>
</dbReference>
<protein>
    <recommendedName>
        <fullName evidence="3">Divergent polysaccharide deacetylase</fullName>
    </recommendedName>
</protein>
<dbReference type="PANTHER" id="PTHR30105:SF2">
    <property type="entry name" value="DIVERGENT POLYSACCHARIDE DEACETYLASE SUPERFAMILY"/>
    <property type="match status" value="1"/>
</dbReference>
<accession>A0A1I5PDV4</accession>
<gene>
    <name evidence="1" type="ORF">SAMN03084138_01913</name>
</gene>
<evidence type="ECO:0008006" key="3">
    <source>
        <dbReference type="Google" id="ProtNLM"/>
    </source>
</evidence>
<dbReference type="EMBL" id="FOWR01000012">
    <property type="protein sequence ID" value="SFP32163.1"/>
    <property type="molecule type" value="Genomic_DNA"/>
</dbReference>
<dbReference type="InterPro" id="IPR006837">
    <property type="entry name" value="Divergent_DAC"/>
</dbReference>
<dbReference type="AlphaFoldDB" id="A0A1I5PDV4"/>
<sequence>MQRIVTVTALLILLLAPPVVAKPKLALIIDDLGYDLMPRDIAKLPPEISVSVIPFTEFDTAVALTALNQRREVLLHLPMQSPPGSPAEPNALTLEMNKEQMQTSVREALYRVPHAVAVNNHMGSLLTQHHEPMHWIMEALHAKELGFIDSRTTPSTVAQKIAKQHGLANNRRHVFLDHLQTEAFIHQQLELAIQQASRRGIAVVIAHPFPITLDTLQKALPSLQERVDLVPISQALSQ</sequence>
<name>A0A1I5PDV4_9GAMM</name>
<proteinExistence type="predicted"/>
<dbReference type="Proteomes" id="UP000182692">
    <property type="component" value="Unassembled WGS sequence"/>
</dbReference>